<dbReference type="AlphaFoldDB" id="A0A0R2MUZ8"/>
<dbReference type="SUPFAM" id="SSF47413">
    <property type="entry name" value="lambda repressor-like DNA-binding domains"/>
    <property type="match status" value="1"/>
</dbReference>
<gene>
    <name evidence="2" type="ORF">IV56_GL001893</name>
</gene>
<dbReference type="InterPro" id="IPR001387">
    <property type="entry name" value="Cro/C1-type_HTH"/>
</dbReference>
<proteinExistence type="predicted"/>
<name>A0A0R2MUZ8_9LACO</name>
<dbReference type="Gene3D" id="1.10.260.40">
    <property type="entry name" value="lambda repressor-like DNA-binding domains"/>
    <property type="match status" value="1"/>
</dbReference>
<dbReference type="STRING" id="1293598.IV56_GL001893"/>
<dbReference type="GO" id="GO:0003677">
    <property type="term" value="F:DNA binding"/>
    <property type="evidence" value="ECO:0007669"/>
    <property type="project" value="InterPro"/>
</dbReference>
<evidence type="ECO:0000313" key="3">
    <source>
        <dbReference type="Proteomes" id="UP000050969"/>
    </source>
</evidence>
<accession>A0A0R2MUZ8</accession>
<feature type="domain" description="HTH cro/C1-type" evidence="1">
    <location>
        <begin position="1"/>
        <end position="35"/>
    </location>
</feature>
<organism evidence="2 3">
    <name type="scientific">Lacticaseibacillus saniviri JCM 17471 = DSM 24301</name>
    <dbReference type="NCBI Taxonomy" id="1293598"/>
    <lineage>
        <taxon>Bacteria</taxon>
        <taxon>Bacillati</taxon>
        <taxon>Bacillota</taxon>
        <taxon>Bacilli</taxon>
        <taxon>Lactobacillales</taxon>
        <taxon>Lactobacillaceae</taxon>
        <taxon>Lacticaseibacillus</taxon>
    </lineage>
</organism>
<sequence>MSDKTIGAWERGTREPPMKSIKFLANLFDVSTDYLMGNADKPHYYSLTDKDQQDIDTELENMLNGVSENGGINYFQNGAKLSDQDRELLKASMRQTIALSKELAKKKFTPKKYRGSEQ</sequence>
<dbReference type="EMBL" id="JQCE01000048">
    <property type="protein sequence ID" value="KRO16178.1"/>
    <property type="molecule type" value="Genomic_DNA"/>
</dbReference>
<keyword evidence="3" id="KW-1185">Reference proteome</keyword>
<protein>
    <recommendedName>
        <fullName evidence="1">HTH cro/C1-type domain-containing protein</fullName>
    </recommendedName>
</protein>
<dbReference type="InterPro" id="IPR010982">
    <property type="entry name" value="Lambda_DNA-bd_dom_sf"/>
</dbReference>
<dbReference type="Pfam" id="PF01381">
    <property type="entry name" value="HTH_3"/>
    <property type="match status" value="1"/>
</dbReference>
<reference evidence="2 3" key="1">
    <citation type="journal article" date="2015" name="Genome Announc.">
        <title>Expanding the biotechnology potential of lactobacilli through comparative genomics of 213 strains and associated genera.</title>
        <authorList>
            <person name="Sun Z."/>
            <person name="Harris H.M."/>
            <person name="McCann A."/>
            <person name="Guo C."/>
            <person name="Argimon S."/>
            <person name="Zhang W."/>
            <person name="Yang X."/>
            <person name="Jeffery I.B."/>
            <person name="Cooney J.C."/>
            <person name="Kagawa T.F."/>
            <person name="Liu W."/>
            <person name="Song Y."/>
            <person name="Salvetti E."/>
            <person name="Wrobel A."/>
            <person name="Rasinkangas P."/>
            <person name="Parkhill J."/>
            <person name="Rea M.C."/>
            <person name="O'Sullivan O."/>
            <person name="Ritari J."/>
            <person name="Douillard F.P."/>
            <person name="Paul Ross R."/>
            <person name="Yang R."/>
            <person name="Briner A.E."/>
            <person name="Felis G.E."/>
            <person name="de Vos W.M."/>
            <person name="Barrangou R."/>
            <person name="Klaenhammer T.R."/>
            <person name="Caufield P.W."/>
            <person name="Cui Y."/>
            <person name="Zhang H."/>
            <person name="O'Toole P.W."/>
        </authorList>
    </citation>
    <scope>NUCLEOTIDE SEQUENCE [LARGE SCALE GENOMIC DNA]</scope>
    <source>
        <strain evidence="2 3">DSM 24301</strain>
    </source>
</reference>
<dbReference type="PATRIC" id="fig|1293598.4.peg.1971"/>
<evidence type="ECO:0000313" key="2">
    <source>
        <dbReference type="EMBL" id="KRO16178.1"/>
    </source>
</evidence>
<evidence type="ECO:0000259" key="1">
    <source>
        <dbReference type="PROSITE" id="PS50943"/>
    </source>
</evidence>
<dbReference type="PROSITE" id="PS50943">
    <property type="entry name" value="HTH_CROC1"/>
    <property type="match status" value="1"/>
</dbReference>
<comment type="caution">
    <text evidence="2">The sequence shown here is derived from an EMBL/GenBank/DDBJ whole genome shotgun (WGS) entry which is preliminary data.</text>
</comment>
<dbReference type="Proteomes" id="UP000050969">
    <property type="component" value="Unassembled WGS sequence"/>
</dbReference>
<dbReference type="CDD" id="cd00093">
    <property type="entry name" value="HTH_XRE"/>
    <property type="match status" value="1"/>
</dbReference>